<feature type="signal peptide" evidence="1">
    <location>
        <begin position="1"/>
        <end position="21"/>
    </location>
</feature>
<evidence type="ECO:0000313" key="2">
    <source>
        <dbReference type="EMBL" id="ACR13132.1"/>
    </source>
</evidence>
<dbReference type="Proteomes" id="UP000009080">
    <property type="component" value="Chromosome"/>
</dbReference>
<dbReference type="KEGG" id="ttu:TERTU_1099"/>
<reference evidence="2 3" key="1">
    <citation type="journal article" date="2009" name="PLoS ONE">
        <title>The complete genome of Teredinibacter turnerae T7901: an intracellular endosymbiont of marine wood-boring bivalves (shipworms).</title>
        <authorList>
            <person name="Yang J.C."/>
            <person name="Madupu R."/>
            <person name="Durkin A.S."/>
            <person name="Ekborg N.A."/>
            <person name="Pedamallu C.S."/>
            <person name="Hostetler J.B."/>
            <person name="Radune D."/>
            <person name="Toms B.S."/>
            <person name="Henrissat B."/>
            <person name="Coutinho P.M."/>
            <person name="Schwarz S."/>
            <person name="Field L."/>
            <person name="Trindade-Silva A.E."/>
            <person name="Soares C.A.G."/>
            <person name="Elshahawi S."/>
            <person name="Hanora A."/>
            <person name="Schmidt E.W."/>
            <person name="Haygood M.G."/>
            <person name="Posfai J."/>
            <person name="Benner J."/>
            <person name="Madinger C."/>
            <person name="Nove J."/>
            <person name="Anton B."/>
            <person name="Chaudhary K."/>
            <person name="Foster J."/>
            <person name="Holman A."/>
            <person name="Kumar S."/>
            <person name="Lessard P.A."/>
            <person name="Luyten Y.A."/>
            <person name="Slatko B."/>
            <person name="Wood N."/>
            <person name="Wu B."/>
            <person name="Teplitski M."/>
            <person name="Mougous J.D."/>
            <person name="Ward N."/>
            <person name="Eisen J.A."/>
            <person name="Badger J.H."/>
            <person name="Distel D.L."/>
        </authorList>
    </citation>
    <scope>NUCLEOTIDE SEQUENCE [LARGE SCALE GENOMIC DNA]</scope>
    <source>
        <strain evidence="3">ATCC 39867 / T7901</strain>
    </source>
</reference>
<dbReference type="HOGENOM" id="CLU_2182694_0_0_6"/>
<dbReference type="STRING" id="377629.TERTU_1099"/>
<feature type="chain" id="PRO_5002946597" evidence="1">
    <location>
        <begin position="22"/>
        <end position="109"/>
    </location>
</feature>
<sequence length="109" mass="11770">MICARCLPVVLLLFVHWAVYASDGSTPLRDPTRPLHFQAPSKGAIKLQLQAIYNRGSHRQAIVNGKLVSEGEIVDGAKITAILENRVRYSAAGSAGTILLRPHISNATP</sequence>
<proteinExistence type="predicted"/>
<dbReference type="AlphaFoldDB" id="C5BR22"/>
<dbReference type="EMBL" id="CP001614">
    <property type="protein sequence ID" value="ACR13132.1"/>
    <property type="molecule type" value="Genomic_DNA"/>
</dbReference>
<dbReference type="OrthoDB" id="5704173at2"/>
<evidence type="ECO:0000256" key="1">
    <source>
        <dbReference type="SAM" id="SignalP"/>
    </source>
</evidence>
<dbReference type="RefSeq" id="WP_015819245.1">
    <property type="nucleotide sequence ID" value="NC_012997.1"/>
</dbReference>
<keyword evidence="1" id="KW-0732">Signal</keyword>
<keyword evidence="3" id="KW-1185">Reference proteome</keyword>
<protein>
    <submittedName>
        <fullName evidence="2">MSHA biogenesis protein, MshK</fullName>
    </submittedName>
</protein>
<accession>C5BR22</accession>
<name>C5BR22_TERTT</name>
<gene>
    <name evidence="2" type="ordered locus">TERTU_1099</name>
</gene>
<evidence type="ECO:0000313" key="3">
    <source>
        <dbReference type="Proteomes" id="UP000009080"/>
    </source>
</evidence>
<dbReference type="eggNOG" id="ENOG502ZQKD">
    <property type="taxonomic scope" value="Bacteria"/>
</dbReference>
<organism evidence="2 3">
    <name type="scientific">Teredinibacter turnerae (strain ATCC 39867 / T7901)</name>
    <dbReference type="NCBI Taxonomy" id="377629"/>
    <lineage>
        <taxon>Bacteria</taxon>
        <taxon>Pseudomonadati</taxon>
        <taxon>Pseudomonadota</taxon>
        <taxon>Gammaproteobacteria</taxon>
        <taxon>Cellvibrionales</taxon>
        <taxon>Cellvibrionaceae</taxon>
        <taxon>Teredinibacter</taxon>
    </lineage>
</organism>